<comment type="caution">
    <text evidence="2">The sequence shown here is derived from an EMBL/GenBank/DDBJ whole genome shotgun (WGS) entry which is preliminary data.</text>
</comment>
<proteinExistence type="predicted"/>
<dbReference type="Proteomes" id="UP001139502">
    <property type="component" value="Unassembled WGS sequence"/>
</dbReference>
<keyword evidence="1" id="KW-1133">Transmembrane helix</keyword>
<name>A0A9X2H9P1_9MICC</name>
<keyword evidence="3" id="KW-1185">Reference proteome</keyword>
<reference evidence="2" key="1">
    <citation type="submission" date="2022-06" db="EMBL/GenBank/DDBJ databases">
        <title>Rothia sp. isolated from sandalwood seedling.</title>
        <authorList>
            <person name="Tuikhar N."/>
            <person name="Kirdat K."/>
            <person name="Thorat V."/>
            <person name="Swetha P."/>
            <person name="Padma S."/>
            <person name="Sundararaj R."/>
            <person name="Yadav A."/>
        </authorList>
    </citation>
    <scope>NUCLEOTIDE SEQUENCE</scope>
    <source>
        <strain evidence="2">AR01</strain>
    </source>
</reference>
<feature type="transmembrane region" description="Helical" evidence="1">
    <location>
        <begin position="38"/>
        <end position="56"/>
    </location>
</feature>
<evidence type="ECO:0000313" key="2">
    <source>
        <dbReference type="EMBL" id="MCP3425579.1"/>
    </source>
</evidence>
<keyword evidence="1" id="KW-0472">Membrane</keyword>
<accession>A0A9X2H9P1</accession>
<organism evidence="2 3">
    <name type="scientific">Rothia santali</name>
    <dbReference type="NCBI Taxonomy" id="2949643"/>
    <lineage>
        <taxon>Bacteria</taxon>
        <taxon>Bacillati</taxon>
        <taxon>Actinomycetota</taxon>
        <taxon>Actinomycetes</taxon>
        <taxon>Micrococcales</taxon>
        <taxon>Micrococcaceae</taxon>
        <taxon>Rothia</taxon>
    </lineage>
</organism>
<evidence type="ECO:0000313" key="3">
    <source>
        <dbReference type="Proteomes" id="UP001139502"/>
    </source>
</evidence>
<sequence>MASHPARTLPPALVVVISTLCAFVVNVVVGSFTDLPTVIRWALAIMAALLVTKLLIPPRTGPRPGDSERDHG</sequence>
<dbReference type="AlphaFoldDB" id="A0A9X2H9P1"/>
<evidence type="ECO:0000256" key="1">
    <source>
        <dbReference type="SAM" id="Phobius"/>
    </source>
</evidence>
<dbReference type="RefSeq" id="WP_254165855.1">
    <property type="nucleotide sequence ID" value="NZ_JANAFB010000011.1"/>
</dbReference>
<protein>
    <submittedName>
        <fullName evidence="2">Uncharacterized protein</fullName>
    </submittedName>
</protein>
<keyword evidence="1" id="KW-0812">Transmembrane</keyword>
<feature type="transmembrane region" description="Helical" evidence="1">
    <location>
        <begin position="12"/>
        <end position="32"/>
    </location>
</feature>
<dbReference type="EMBL" id="JANAFB010000011">
    <property type="protein sequence ID" value="MCP3425579.1"/>
    <property type="molecule type" value="Genomic_DNA"/>
</dbReference>
<gene>
    <name evidence="2" type="ORF">NBM05_06010</name>
</gene>